<name>A0AAV7VSX8_PLEWA</name>
<evidence type="ECO:0000313" key="2">
    <source>
        <dbReference type="Proteomes" id="UP001066276"/>
    </source>
</evidence>
<accession>A0AAV7VSX8</accession>
<comment type="caution">
    <text evidence="1">The sequence shown here is derived from an EMBL/GenBank/DDBJ whole genome shotgun (WGS) entry which is preliminary data.</text>
</comment>
<reference evidence="1" key="1">
    <citation type="journal article" date="2022" name="bioRxiv">
        <title>Sequencing and chromosome-scale assembly of the giantPleurodeles waltlgenome.</title>
        <authorList>
            <person name="Brown T."/>
            <person name="Elewa A."/>
            <person name="Iarovenko S."/>
            <person name="Subramanian E."/>
            <person name="Araus A.J."/>
            <person name="Petzold A."/>
            <person name="Susuki M."/>
            <person name="Suzuki K.-i.T."/>
            <person name="Hayashi T."/>
            <person name="Toyoda A."/>
            <person name="Oliveira C."/>
            <person name="Osipova E."/>
            <person name="Leigh N.D."/>
            <person name="Simon A."/>
            <person name="Yun M.H."/>
        </authorList>
    </citation>
    <scope>NUCLEOTIDE SEQUENCE</scope>
    <source>
        <strain evidence="1">20211129_DDA</strain>
        <tissue evidence="1">Liver</tissue>
    </source>
</reference>
<dbReference type="EMBL" id="JANPWB010000003">
    <property type="protein sequence ID" value="KAJ1203742.1"/>
    <property type="molecule type" value="Genomic_DNA"/>
</dbReference>
<dbReference type="Proteomes" id="UP001066276">
    <property type="component" value="Chromosome 2_1"/>
</dbReference>
<gene>
    <name evidence="1" type="ORF">NDU88_007523</name>
</gene>
<keyword evidence="2" id="KW-1185">Reference proteome</keyword>
<organism evidence="1 2">
    <name type="scientific">Pleurodeles waltl</name>
    <name type="common">Iberian ribbed newt</name>
    <dbReference type="NCBI Taxonomy" id="8319"/>
    <lineage>
        <taxon>Eukaryota</taxon>
        <taxon>Metazoa</taxon>
        <taxon>Chordata</taxon>
        <taxon>Craniata</taxon>
        <taxon>Vertebrata</taxon>
        <taxon>Euteleostomi</taxon>
        <taxon>Amphibia</taxon>
        <taxon>Batrachia</taxon>
        <taxon>Caudata</taxon>
        <taxon>Salamandroidea</taxon>
        <taxon>Salamandridae</taxon>
        <taxon>Pleurodelinae</taxon>
        <taxon>Pleurodeles</taxon>
    </lineage>
</organism>
<evidence type="ECO:0000313" key="1">
    <source>
        <dbReference type="EMBL" id="KAJ1203742.1"/>
    </source>
</evidence>
<dbReference type="AlphaFoldDB" id="A0AAV7VSX8"/>
<proteinExistence type="predicted"/>
<protein>
    <submittedName>
        <fullName evidence="1">Uncharacterized protein</fullName>
    </submittedName>
</protein>
<sequence>MHRVGPLQLDYTHPADNLERVYDFQLKETIFCKARDLHPLQSKGHKVTLYQDLLVLTVQKRQDFFPVNTYLRTRALLIPEVIHSA</sequence>